<feature type="compositionally biased region" description="Acidic residues" evidence="1">
    <location>
        <begin position="112"/>
        <end position="143"/>
    </location>
</feature>
<sequence length="254" mass="28182">MDSDSESSDFLPTVARNNKSAILQKPINKKKEQPCTNDSTEELPLSDSEEKENFPLLLVQGVSTEQEHDQRCHEERPSRRSAAKAQEKMAQVTTSDRKEPRRKRDSNVLVESDSENEEQDDAFSTDDAENSSFEEDDSEDSSLIDDNMLKKGKKGRNSTSGSKKASNARESKAKGNQSSQKKSTKARSTSTKTEKSDMSSDIPAKSIRSGLSSNNRTKLESSHTSGLLHVRPIRAGLSKKSPIPRLHTSFLNHS</sequence>
<feature type="region of interest" description="Disordered" evidence="1">
    <location>
        <begin position="1"/>
        <end position="233"/>
    </location>
</feature>
<evidence type="ECO:0008006" key="4">
    <source>
        <dbReference type="Google" id="ProtNLM"/>
    </source>
</evidence>
<gene>
    <name evidence="2" type="ORF">GpartN1_g5167.t1</name>
</gene>
<comment type="caution">
    <text evidence="2">The sequence shown here is derived from an EMBL/GenBank/DDBJ whole genome shotgun (WGS) entry which is preliminary data.</text>
</comment>
<evidence type="ECO:0000313" key="2">
    <source>
        <dbReference type="EMBL" id="GJQ13376.1"/>
    </source>
</evidence>
<name>A0A9C7URX9_9RHOD</name>
<dbReference type="EMBL" id="BQMJ01000043">
    <property type="protein sequence ID" value="GJQ13376.1"/>
    <property type="molecule type" value="Genomic_DNA"/>
</dbReference>
<evidence type="ECO:0000256" key="1">
    <source>
        <dbReference type="SAM" id="MobiDB-lite"/>
    </source>
</evidence>
<feature type="compositionally biased region" description="Low complexity" evidence="1">
    <location>
        <begin position="178"/>
        <end position="191"/>
    </location>
</feature>
<proteinExistence type="predicted"/>
<keyword evidence="3" id="KW-1185">Reference proteome</keyword>
<feature type="compositionally biased region" description="Basic and acidic residues" evidence="1">
    <location>
        <begin position="65"/>
        <end position="78"/>
    </location>
</feature>
<evidence type="ECO:0000313" key="3">
    <source>
        <dbReference type="Proteomes" id="UP001061958"/>
    </source>
</evidence>
<organism evidence="2 3">
    <name type="scientific">Galdieria partita</name>
    <dbReference type="NCBI Taxonomy" id="83374"/>
    <lineage>
        <taxon>Eukaryota</taxon>
        <taxon>Rhodophyta</taxon>
        <taxon>Bangiophyceae</taxon>
        <taxon>Galdieriales</taxon>
        <taxon>Galdieriaceae</taxon>
        <taxon>Galdieria</taxon>
    </lineage>
</organism>
<dbReference type="OrthoDB" id="10534358at2759"/>
<reference evidence="2" key="2">
    <citation type="submission" date="2022-01" db="EMBL/GenBank/DDBJ databases">
        <authorList>
            <person name="Hirooka S."/>
            <person name="Miyagishima S.Y."/>
        </authorList>
    </citation>
    <scope>NUCLEOTIDE SEQUENCE</scope>
    <source>
        <strain evidence="2">NBRC 102759</strain>
    </source>
</reference>
<reference evidence="2" key="1">
    <citation type="journal article" date="2022" name="Proc. Natl. Acad. Sci. U.S.A.">
        <title>Life cycle and functional genomics of the unicellular red alga Galdieria for elucidating algal and plant evolution and industrial use.</title>
        <authorList>
            <person name="Hirooka S."/>
            <person name="Itabashi T."/>
            <person name="Ichinose T.M."/>
            <person name="Onuma R."/>
            <person name="Fujiwara T."/>
            <person name="Yamashita S."/>
            <person name="Jong L.W."/>
            <person name="Tomita R."/>
            <person name="Iwane A.H."/>
            <person name="Miyagishima S.Y."/>
        </authorList>
    </citation>
    <scope>NUCLEOTIDE SEQUENCE</scope>
    <source>
        <strain evidence="2">NBRC 102759</strain>
    </source>
</reference>
<dbReference type="AlphaFoldDB" id="A0A9C7URX9"/>
<protein>
    <recommendedName>
        <fullName evidence="4">RAD51 interacting motif domain-containing protein</fullName>
    </recommendedName>
</protein>
<dbReference type="Proteomes" id="UP001061958">
    <property type="component" value="Unassembled WGS sequence"/>
</dbReference>
<accession>A0A9C7URX9</accession>